<reference evidence="3" key="1">
    <citation type="journal article" date="2019" name="Int. J. Syst. Evol. Microbiol.">
        <title>The Global Catalogue of Microorganisms (GCM) 10K type strain sequencing project: providing services to taxonomists for standard genome sequencing and annotation.</title>
        <authorList>
            <consortium name="The Broad Institute Genomics Platform"/>
            <consortium name="The Broad Institute Genome Sequencing Center for Infectious Disease"/>
            <person name="Wu L."/>
            <person name="Ma J."/>
        </authorList>
    </citation>
    <scope>NUCLEOTIDE SEQUENCE [LARGE SCALE GENOMIC DNA]</scope>
    <source>
        <strain evidence="3">CECT 7398</strain>
    </source>
</reference>
<accession>A0ABT8BZP2</accession>
<sequence>MNIEHLSLINSSMLVVLLLVTSFVVDKRSSPQQAFKVGAVLMLIAAIPLFTLLGSEVFIWQALAVLGVSALGAIILGNLAALLWQQASTRRRVWGSVITLHCRFLEG</sequence>
<dbReference type="Proteomes" id="UP001238540">
    <property type="component" value="Unassembled WGS sequence"/>
</dbReference>
<evidence type="ECO:0008006" key="4">
    <source>
        <dbReference type="Google" id="ProtNLM"/>
    </source>
</evidence>
<organism evidence="2 3">
    <name type="scientific">Vibrio ostreicida</name>
    <dbReference type="NCBI Taxonomy" id="526588"/>
    <lineage>
        <taxon>Bacteria</taxon>
        <taxon>Pseudomonadati</taxon>
        <taxon>Pseudomonadota</taxon>
        <taxon>Gammaproteobacteria</taxon>
        <taxon>Vibrionales</taxon>
        <taxon>Vibrionaceae</taxon>
        <taxon>Vibrio</taxon>
    </lineage>
</organism>
<feature type="transmembrane region" description="Helical" evidence="1">
    <location>
        <begin position="6"/>
        <end position="25"/>
    </location>
</feature>
<feature type="transmembrane region" description="Helical" evidence="1">
    <location>
        <begin position="59"/>
        <end position="84"/>
    </location>
</feature>
<keyword evidence="1" id="KW-0472">Membrane</keyword>
<dbReference type="RefSeq" id="WP_290313413.1">
    <property type="nucleotide sequence ID" value="NZ_JAUFQC010000027.1"/>
</dbReference>
<evidence type="ECO:0000313" key="3">
    <source>
        <dbReference type="Proteomes" id="UP001238540"/>
    </source>
</evidence>
<protein>
    <recommendedName>
        <fullName evidence="4">Holin</fullName>
    </recommendedName>
</protein>
<feature type="transmembrane region" description="Helical" evidence="1">
    <location>
        <begin position="37"/>
        <end position="53"/>
    </location>
</feature>
<evidence type="ECO:0000256" key="1">
    <source>
        <dbReference type="SAM" id="Phobius"/>
    </source>
</evidence>
<keyword evidence="1" id="KW-1133">Transmembrane helix</keyword>
<gene>
    <name evidence="2" type="ORF">QWZ16_23845</name>
</gene>
<proteinExistence type="predicted"/>
<comment type="caution">
    <text evidence="2">The sequence shown here is derived from an EMBL/GenBank/DDBJ whole genome shotgun (WGS) entry which is preliminary data.</text>
</comment>
<evidence type="ECO:0000313" key="2">
    <source>
        <dbReference type="EMBL" id="MDN3612630.1"/>
    </source>
</evidence>
<name>A0ABT8BZP2_9VIBR</name>
<keyword evidence="1" id="KW-0812">Transmembrane</keyword>
<dbReference type="EMBL" id="JAUFQC010000027">
    <property type="protein sequence ID" value="MDN3612630.1"/>
    <property type="molecule type" value="Genomic_DNA"/>
</dbReference>
<keyword evidence="3" id="KW-1185">Reference proteome</keyword>